<evidence type="ECO:0000256" key="6">
    <source>
        <dbReference type="ARBA" id="ARBA00022884"/>
    </source>
</evidence>
<keyword evidence="5 7" id="KW-0269">Exonuclease</keyword>
<dbReference type="PANTHER" id="PTHR23355:SF9">
    <property type="entry name" value="DIS3-LIKE EXONUCLEASE 2"/>
    <property type="match status" value="1"/>
</dbReference>
<evidence type="ECO:0000256" key="4">
    <source>
        <dbReference type="ARBA" id="ARBA00022801"/>
    </source>
</evidence>
<keyword evidence="3 7" id="KW-0540">Nuclease</keyword>
<reference evidence="9 10" key="1">
    <citation type="journal article" date="2012" name="J. Bacteriol.">
        <title>Draft Genome Sequences of Four Axenic Mycoplasma genitalium Strains Isolated from Denmark, Japan, and Australia.</title>
        <authorList>
            <person name="McGowin C.L."/>
            <person name="Ma L."/>
            <person name="Jensen J.S."/>
            <person name="Mancuso M.M."/>
            <person name="Hamasuna R."/>
            <person name="Adegboye D."/>
            <person name="Martin D.H."/>
        </authorList>
    </citation>
    <scope>NUCLEOTIDE SEQUENCE [LARGE SCALE GENOMIC DNA]</scope>
    <source>
        <strain evidence="9 10">M6320</strain>
    </source>
</reference>
<feature type="domain" description="S1 motif" evidence="8">
    <location>
        <begin position="644"/>
        <end position="725"/>
    </location>
</feature>
<comment type="subcellular location">
    <subcellularLocation>
        <location evidence="7">Cytoplasm</location>
    </subcellularLocation>
</comment>
<sequence length="725" mass="82927">MKVLTELQKQIFTIVKKENGKPIPPGIVVRMMENSPNFPGKHLIYRAIDDLLDWAILRKAGGVTNQLLVNYEPAEPLLDKKLQGILTLGNKNSGFIRSLDDDKTVYYVHYSNLTGALDGDLVEFCKLDKPQFGDKFDAAVITILKRARILYAGNFLVDQNEFALEYKIVADNPRFYLTMIVNPDSIPNNLASNTKIAFQIDEYDPDNNLCKVSVQQVLGNNDDPLINIKAIMLDNSIVFETNDVVEQHANKLSFDTEEQHKAYRQDLTDLAFVTVDPTTSKDLDDAIYVKTIPTGFVLYVAIADVAHYVNRNSEIDIEAKHKTSSIYLPGHYVVPMLPEQLSNQLCSLNPAQKRYVVVCEISFDNQGRIKTNKLYPATIISKNRFSYDQVNKWLNNKSELNCDETVINSLKAAFTLSDLIQAQRQKRGTIDLSHKETEIVVDEHYFPIKINFLVHDKAETMIENLMVVANETVAWVLTNNKIALPYRVHPRPSKKRLQSLIETVGELNITKPQFNLDTVTSSQIASWLNENKDNPSYEIFVILLLRTLGKAFYSVNPLMHFSIGSNHYTHFTSPIRRYIDLTIHRLLWMHLFTPDQFTDNERDQLKQELEKIADTVNDTEIKIINCERNANDYLTTLLLSKQIGKTFSGFISAITSFGIFMRMDENNFDGLIKITTIPDDFFIFEKEKMVLKGRKTNKVYKIGDRLEAKLSEIDFIQKRAILTLI</sequence>
<dbReference type="InterPro" id="IPR001900">
    <property type="entry name" value="RNase_II/R"/>
</dbReference>
<dbReference type="InterPro" id="IPR011805">
    <property type="entry name" value="RNase_R"/>
</dbReference>
<accession>A0ABC7ZI91</accession>
<evidence type="ECO:0000256" key="7">
    <source>
        <dbReference type="HAMAP-Rule" id="MF_01895"/>
    </source>
</evidence>
<dbReference type="InterPro" id="IPR022966">
    <property type="entry name" value="RNase_II/R_CS"/>
</dbReference>
<protein>
    <recommendedName>
        <fullName evidence="7">Ribonuclease R</fullName>
        <shortName evidence="7">RNase R</shortName>
        <ecNumber evidence="7">3.1.13.1</ecNumber>
    </recommendedName>
</protein>
<dbReference type="Pfam" id="PF00773">
    <property type="entry name" value="RNB"/>
    <property type="match status" value="1"/>
</dbReference>
<comment type="catalytic activity">
    <reaction evidence="1 7">
        <text>Exonucleolytic cleavage in the 3'- to 5'-direction to yield nucleoside 5'-phosphates.</text>
        <dbReference type="EC" id="3.1.13.1"/>
    </reaction>
</comment>
<dbReference type="SUPFAM" id="SSF50249">
    <property type="entry name" value="Nucleic acid-binding proteins"/>
    <property type="match status" value="3"/>
</dbReference>
<dbReference type="RefSeq" id="WP_014894393.1">
    <property type="nucleotide sequence ID" value="NC_018497.1"/>
</dbReference>
<organism evidence="9 10">
    <name type="scientific">Mycoplasmoides genitalium M6320</name>
    <dbReference type="NCBI Taxonomy" id="662945"/>
    <lineage>
        <taxon>Bacteria</taxon>
        <taxon>Bacillati</taxon>
        <taxon>Mycoplasmatota</taxon>
        <taxon>Mycoplasmoidales</taxon>
        <taxon>Mycoplasmoidaceae</taxon>
        <taxon>Mycoplasmoides</taxon>
    </lineage>
</organism>
<dbReference type="NCBIfam" id="TIGR02063">
    <property type="entry name" value="RNase_R"/>
    <property type="match status" value="1"/>
</dbReference>
<evidence type="ECO:0000313" key="9">
    <source>
        <dbReference type="EMBL" id="AFQ03911.1"/>
    </source>
</evidence>
<dbReference type="SMART" id="SM00316">
    <property type="entry name" value="S1"/>
    <property type="match status" value="1"/>
</dbReference>
<keyword evidence="4 7" id="KW-0378">Hydrolase</keyword>
<name>A0ABC7ZI91_MYCGT</name>
<dbReference type="InterPro" id="IPR050180">
    <property type="entry name" value="RNR_Ribonuclease"/>
</dbReference>
<dbReference type="KEGG" id="mgx:CM1_00605"/>
<dbReference type="HAMAP" id="MF_01895">
    <property type="entry name" value="RNase_R"/>
    <property type="match status" value="1"/>
</dbReference>
<dbReference type="PROSITE" id="PS01175">
    <property type="entry name" value="RIBONUCLEASE_II"/>
    <property type="match status" value="1"/>
</dbReference>
<evidence type="ECO:0000256" key="3">
    <source>
        <dbReference type="ARBA" id="ARBA00022722"/>
    </source>
</evidence>
<proteinExistence type="inferred from homology"/>
<dbReference type="AlphaFoldDB" id="A0ABC7ZI91"/>
<dbReference type="EMBL" id="CP003772">
    <property type="protein sequence ID" value="AFQ03911.1"/>
    <property type="molecule type" value="Genomic_DNA"/>
</dbReference>
<gene>
    <name evidence="7" type="primary">rnr</name>
    <name evidence="9" type="ORF">CM1_00605</name>
</gene>
<dbReference type="InterPro" id="IPR003029">
    <property type="entry name" value="S1_domain"/>
</dbReference>
<dbReference type="InterPro" id="IPR012340">
    <property type="entry name" value="NA-bd_OB-fold"/>
</dbReference>
<evidence type="ECO:0000259" key="8">
    <source>
        <dbReference type="PROSITE" id="PS50126"/>
    </source>
</evidence>
<dbReference type="PROSITE" id="PS50126">
    <property type="entry name" value="S1"/>
    <property type="match status" value="1"/>
</dbReference>
<dbReference type="Gene3D" id="2.40.50.140">
    <property type="entry name" value="Nucleic acid-binding proteins"/>
    <property type="match status" value="1"/>
</dbReference>
<dbReference type="NCBIfam" id="TIGR00358">
    <property type="entry name" value="3_prime_RNase"/>
    <property type="match status" value="1"/>
</dbReference>
<evidence type="ECO:0000313" key="10">
    <source>
        <dbReference type="Proteomes" id="UP000005254"/>
    </source>
</evidence>
<evidence type="ECO:0000256" key="2">
    <source>
        <dbReference type="ARBA" id="ARBA00022490"/>
    </source>
</evidence>
<dbReference type="GO" id="GO:0005737">
    <property type="term" value="C:cytoplasm"/>
    <property type="evidence" value="ECO:0007669"/>
    <property type="project" value="UniProtKB-SubCell"/>
</dbReference>
<comment type="similarity">
    <text evidence="7">Belongs to the RNR ribonuclease family. RNase R subfamily.</text>
</comment>
<evidence type="ECO:0000256" key="5">
    <source>
        <dbReference type="ARBA" id="ARBA00022839"/>
    </source>
</evidence>
<dbReference type="GO" id="GO:0003723">
    <property type="term" value="F:RNA binding"/>
    <property type="evidence" value="ECO:0007669"/>
    <property type="project" value="UniProtKB-UniRule"/>
</dbReference>
<keyword evidence="6 7" id="KW-0694">RNA-binding</keyword>
<dbReference type="SMART" id="SM00357">
    <property type="entry name" value="CSP"/>
    <property type="match status" value="1"/>
</dbReference>
<dbReference type="Pfam" id="PF00575">
    <property type="entry name" value="S1"/>
    <property type="match status" value="1"/>
</dbReference>
<dbReference type="Proteomes" id="UP000005254">
    <property type="component" value="Chromosome"/>
</dbReference>
<comment type="function">
    <text evidence="7">3'-5' exoribonuclease that releases 5'-nucleoside monophosphates and is involved in maturation of structured RNAs.</text>
</comment>
<dbReference type="GO" id="GO:0008859">
    <property type="term" value="F:exoribonuclease II activity"/>
    <property type="evidence" value="ECO:0007669"/>
    <property type="project" value="UniProtKB-UniRule"/>
</dbReference>
<dbReference type="SMART" id="SM00955">
    <property type="entry name" value="RNB"/>
    <property type="match status" value="1"/>
</dbReference>
<dbReference type="EC" id="3.1.13.1" evidence="7"/>
<dbReference type="InterPro" id="IPR004476">
    <property type="entry name" value="RNase_II/RNase_R"/>
</dbReference>
<dbReference type="InterPro" id="IPR011129">
    <property type="entry name" value="CSD"/>
</dbReference>
<dbReference type="CDD" id="cd04471">
    <property type="entry name" value="S1_RNase_R"/>
    <property type="match status" value="1"/>
</dbReference>
<keyword evidence="2 7" id="KW-0963">Cytoplasm</keyword>
<dbReference type="PANTHER" id="PTHR23355">
    <property type="entry name" value="RIBONUCLEASE"/>
    <property type="match status" value="1"/>
</dbReference>
<evidence type="ECO:0000256" key="1">
    <source>
        <dbReference type="ARBA" id="ARBA00001849"/>
    </source>
</evidence>
<dbReference type="GO" id="GO:0016070">
    <property type="term" value="P:RNA metabolic process"/>
    <property type="evidence" value="ECO:0007669"/>
    <property type="project" value="UniProtKB-UniRule"/>
</dbReference>